<organism evidence="2 3">
    <name type="scientific">Glossina brevipalpis</name>
    <dbReference type="NCBI Taxonomy" id="37001"/>
    <lineage>
        <taxon>Eukaryota</taxon>
        <taxon>Metazoa</taxon>
        <taxon>Ecdysozoa</taxon>
        <taxon>Arthropoda</taxon>
        <taxon>Hexapoda</taxon>
        <taxon>Insecta</taxon>
        <taxon>Pterygota</taxon>
        <taxon>Neoptera</taxon>
        <taxon>Endopterygota</taxon>
        <taxon>Diptera</taxon>
        <taxon>Brachycera</taxon>
        <taxon>Muscomorpha</taxon>
        <taxon>Hippoboscoidea</taxon>
        <taxon>Glossinidae</taxon>
        <taxon>Glossina</taxon>
    </lineage>
</organism>
<proteinExistence type="predicted"/>
<sequence length="102" mass="11607">MKKSTGSRQLHVYINLKRSLDPLYSKTSAFSPKYGEYIYCIRSRSLSPTWFSTNQTKILNDFGLHLTTMEVKYSLKCLYVVVVATLLGEIDIFFGGDAARVL</sequence>
<reference evidence="3" key="1">
    <citation type="submission" date="2014-03" db="EMBL/GenBank/DDBJ databases">
        <authorList>
            <person name="Aksoy S."/>
            <person name="Warren W."/>
            <person name="Wilson R.K."/>
        </authorList>
    </citation>
    <scope>NUCLEOTIDE SEQUENCE [LARGE SCALE GENOMIC DNA]</scope>
    <source>
        <strain evidence="3">IAEA</strain>
    </source>
</reference>
<protein>
    <submittedName>
        <fullName evidence="2">Uncharacterized protein</fullName>
    </submittedName>
</protein>
<feature type="transmembrane region" description="Helical" evidence="1">
    <location>
        <begin position="77"/>
        <end position="96"/>
    </location>
</feature>
<accession>A0A1A9WZT4</accession>
<dbReference type="Proteomes" id="UP000091820">
    <property type="component" value="Unassembled WGS sequence"/>
</dbReference>
<keyword evidence="1" id="KW-1133">Transmembrane helix</keyword>
<evidence type="ECO:0000313" key="2">
    <source>
        <dbReference type="EnsemblMetazoa" id="GBRI038938-PA"/>
    </source>
</evidence>
<keyword evidence="1" id="KW-0472">Membrane</keyword>
<evidence type="ECO:0000256" key="1">
    <source>
        <dbReference type="SAM" id="Phobius"/>
    </source>
</evidence>
<dbReference type="AlphaFoldDB" id="A0A1A9WZT4"/>
<evidence type="ECO:0000313" key="3">
    <source>
        <dbReference type="Proteomes" id="UP000091820"/>
    </source>
</evidence>
<dbReference type="EnsemblMetazoa" id="GBRI038938-RA">
    <property type="protein sequence ID" value="GBRI038938-PA"/>
    <property type="gene ID" value="GBRI038938"/>
</dbReference>
<keyword evidence="3" id="KW-1185">Reference proteome</keyword>
<keyword evidence="1" id="KW-0812">Transmembrane</keyword>
<name>A0A1A9WZT4_9MUSC</name>
<dbReference type="VEuPathDB" id="VectorBase:GBRI038938"/>
<reference evidence="2" key="2">
    <citation type="submission" date="2020-05" db="UniProtKB">
        <authorList>
            <consortium name="EnsemblMetazoa"/>
        </authorList>
    </citation>
    <scope>IDENTIFICATION</scope>
    <source>
        <strain evidence="2">IAEA</strain>
    </source>
</reference>